<dbReference type="OrthoDB" id="6369184at2759"/>
<dbReference type="AlphaFoldDB" id="A0A8T1MR83"/>
<organism evidence="2 3">
    <name type="scientific">Clonorchis sinensis</name>
    <name type="common">Chinese liver fluke</name>
    <dbReference type="NCBI Taxonomy" id="79923"/>
    <lineage>
        <taxon>Eukaryota</taxon>
        <taxon>Metazoa</taxon>
        <taxon>Spiralia</taxon>
        <taxon>Lophotrochozoa</taxon>
        <taxon>Platyhelminthes</taxon>
        <taxon>Trematoda</taxon>
        <taxon>Digenea</taxon>
        <taxon>Opisthorchiida</taxon>
        <taxon>Opisthorchiata</taxon>
        <taxon>Opisthorchiidae</taxon>
        <taxon>Clonorchis</taxon>
    </lineage>
</organism>
<dbReference type="Proteomes" id="UP000286415">
    <property type="component" value="Unassembled WGS sequence"/>
</dbReference>
<reference evidence="2 3" key="1">
    <citation type="journal article" date="2018" name="Biotechnol. Adv.">
        <title>Improved genomic resources and new bioinformatic workflow for the carcinogenic parasite Clonorchis sinensis: Biotechnological implications.</title>
        <authorList>
            <person name="Wang D."/>
            <person name="Korhonen P.K."/>
            <person name="Gasser R.B."/>
            <person name="Young N.D."/>
        </authorList>
    </citation>
    <scope>NUCLEOTIDE SEQUENCE [LARGE SCALE GENOMIC DNA]</scope>
    <source>
        <strain evidence="2">Cs-k2</strain>
    </source>
</reference>
<dbReference type="EMBL" id="NIRI02000042">
    <property type="protein sequence ID" value="KAG5451365.1"/>
    <property type="molecule type" value="Genomic_DNA"/>
</dbReference>
<evidence type="ECO:0000313" key="3">
    <source>
        <dbReference type="Proteomes" id="UP000286415"/>
    </source>
</evidence>
<feature type="non-terminal residue" evidence="2">
    <location>
        <position position="171"/>
    </location>
</feature>
<evidence type="ECO:0000256" key="1">
    <source>
        <dbReference type="SAM" id="SignalP"/>
    </source>
</evidence>
<protein>
    <recommendedName>
        <fullName evidence="4">Secreted protein</fullName>
    </recommendedName>
</protein>
<proteinExistence type="predicted"/>
<evidence type="ECO:0008006" key="4">
    <source>
        <dbReference type="Google" id="ProtNLM"/>
    </source>
</evidence>
<accession>A0A8T1MR83</accession>
<feature type="chain" id="PRO_5035763456" description="Secreted protein" evidence="1">
    <location>
        <begin position="22"/>
        <end position="171"/>
    </location>
</feature>
<feature type="signal peptide" evidence="1">
    <location>
        <begin position="1"/>
        <end position="21"/>
    </location>
</feature>
<name>A0A8T1MR83_CLOSI</name>
<comment type="caution">
    <text evidence="2">The sequence shown here is derived from an EMBL/GenBank/DDBJ whole genome shotgun (WGS) entry which is preliminary data.</text>
</comment>
<reference evidence="2 3" key="2">
    <citation type="journal article" date="2021" name="Genomics">
        <title>High-quality reference genome for Clonorchis sinensis.</title>
        <authorList>
            <person name="Young N.D."/>
            <person name="Stroehlein A.J."/>
            <person name="Kinkar L."/>
            <person name="Wang T."/>
            <person name="Sohn W.M."/>
            <person name="Chang B.C.H."/>
            <person name="Kaur P."/>
            <person name="Weisz D."/>
            <person name="Dudchenko O."/>
            <person name="Aiden E.L."/>
            <person name="Korhonen P.K."/>
            <person name="Gasser R.B."/>
        </authorList>
    </citation>
    <scope>NUCLEOTIDE SEQUENCE [LARGE SCALE GENOMIC DNA]</scope>
    <source>
        <strain evidence="2">Cs-k2</strain>
    </source>
</reference>
<sequence length="171" mass="19510">MLHLLIHSFIWFLLLTEHTMCSPGNLTLVSIWNPNRTLPFWRQSDSLVATTTRPRGNVFAKLHIPQHTRAAMTVSTRLDRRKKNSYPRLPSVAECIADQFNYAILKGCLCYLFQSTGLSGGLFRSPEEDFTRQKRLTCLLFTFVGDVNEIVRLDLSHFSTEGHTHTKLSGS</sequence>
<keyword evidence="3" id="KW-1185">Reference proteome</keyword>
<evidence type="ECO:0000313" key="2">
    <source>
        <dbReference type="EMBL" id="KAG5451365.1"/>
    </source>
</evidence>
<gene>
    <name evidence="2" type="ORF">CSKR_201410</name>
</gene>
<keyword evidence="1" id="KW-0732">Signal</keyword>